<evidence type="ECO:0000313" key="3">
    <source>
        <dbReference type="Proteomes" id="UP001107558"/>
    </source>
</evidence>
<evidence type="ECO:0000313" key="2">
    <source>
        <dbReference type="EMBL" id="KAG5679877.1"/>
    </source>
</evidence>
<keyword evidence="1" id="KW-1133">Transmembrane helix</keyword>
<sequence length="287" mass="34074">MKATSLKNSVYLKIFWFLGLHFYEASKFSTKIEKFLSFWPYCVFVIDLIIFGFIFPHFPFDVEKLRIWENLAFAIVSYSLFSIAFIYVILIFIFRNKEKKFWKTLEEIDANLSFLSNQKANYDENRLKFLIFISIFSASIIFEVVDVLNLAIMSKQYYLISTRFTYFKMQISWLKFFFCVHCIDIRLRKIEENVLKNLNSDTDFLLLMKIYSKFWKSIKILDKNCGYQMTLFGFSLTGLYIFCGFLIASTIATDRFDLTNNLYKTAIPILYSYLICRKCQTCIGIVS</sequence>
<accession>A0A9J6CD69</accession>
<feature type="transmembrane region" description="Helical" evidence="1">
    <location>
        <begin position="75"/>
        <end position="94"/>
    </location>
</feature>
<proteinExistence type="predicted"/>
<dbReference type="Proteomes" id="UP001107558">
    <property type="component" value="Chromosome 1"/>
</dbReference>
<comment type="caution">
    <text evidence="2">The sequence shown here is derived from an EMBL/GenBank/DDBJ whole genome shotgun (WGS) entry which is preliminary data.</text>
</comment>
<reference evidence="2" key="1">
    <citation type="submission" date="2021-03" db="EMBL/GenBank/DDBJ databases">
        <title>Chromosome level genome of the anhydrobiotic midge Polypedilum vanderplanki.</title>
        <authorList>
            <person name="Yoshida Y."/>
            <person name="Kikawada T."/>
            <person name="Gusev O."/>
        </authorList>
    </citation>
    <scope>NUCLEOTIDE SEQUENCE</scope>
    <source>
        <strain evidence="2">NIAS01</strain>
        <tissue evidence="2">Whole body or cell culture</tissue>
    </source>
</reference>
<keyword evidence="3" id="KW-1185">Reference proteome</keyword>
<protein>
    <recommendedName>
        <fullName evidence="4">Gustatory receptor</fullName>
    </recommendedName>
</protein>
<keyword evidence="1" id="KW-0472">Membrane</keyword>
<name>A0A9J6CD69_POLVA</name>
<feature type="transmembrane region" description="Helical" evidence="1">
    <location>
        <begin position="35"/>
        <end position="55"/>
    </location>
</feature>
<feature type="transmembrane region" description="Helical" evidence="1">
    <location>
        <begin position="229"/>
        <end position="252"/>
    </location>
</feature>
<evidence type="ECO:0000256" key="1">
    <source>
        <dbReference type="SAM" id="Phobius"/>
    </source>
</evidence>
<feature type="transmembrane region" description="Helical" evidence="1">
    <location>
        <begin position="129"/>
        <end position="152"/>
    </location>
</feature>
<dbReference type="AlphaFoldDB" id="A0A9J6CD69"/>
<organism evidence="2 3">
    <name type="scientific">Polypedilum vanderplanki</name>
    <name type="common">Sleeping chironomid midge</name>
    <dbReference type="NCBI Taxonomy" id="319348"/>
    <lineage>
        <taxon>Eukaryota</taxon>
        <taxon>Metazoa</taxon>
        <taxon>Ecdysozoa</taxon>
        <taxon>Arthropoda</taxon>
        <taxon>Hexapoda</taxon>
        <taxon>Insecta</taxon>
        <taxon>Pterygota</taxon>
        <taxon>Neoptera</taxon>
        <taxon>Endopterygota</taxon>
        <taxon>Diptera</taxon>
        <taxon>Nematocera</taxon>
        <taxon>Chironomoidea</taxon>
        <taxon>Chironomidae</taxon>
        <taxon>Chironominae</taxon>
        <taxon>Polypedilum</taxon>
        <taxon>Polypedilum</taxon>
    </lineage>
</organism>
<feature type="transmembrane region" description="Helical" evidence="1">
    <location>
        <begin position="164"/>
        <end position="183"/>
    </location>
</feature>
<keyword evidence="1" id="KW-0812">Transmembrane</keyword>
<gene>
    <name evidence="2" type="ORF">PVAND_009414</name>
</gene>
<dbReference type="EMBL" id="JADBJN010000001">
    <property type="protein sequence ID" value="KAG5679877.1"/>
    <property type="molecule type" value="Genomic_DNA"/>
</dbReference>
<evidence type="ECO:0008006" key="4">
    <source>
        <dbReference type="Google" id="ProtNLM"/>
    </source>
</evidence>